<feature type="compositionally biased region" description="Pro residues" evidence="1">
    <location>
        <begin position="121"/>
        <end position="166"/>
    </location>
</feature>
<comment type="caution">
    <text evidence="2">The sequence shown here is derived from an EMBL/GenBank/DDBJ whole genome shotgun (WGS) entry which is preliminary data.</text>
</comment>
<organism evidence="2 3">
    <name type="scientific">Streptomyces gobitricini</name>
    <dbReference type="NCBI Taxonomy" id="68211"/>
    <lineage>
        <taxon>Bacteria</taxon>
        <taxon>Bacillati</taxon>
        <taxon>Actinomycetota</taxon>
        <taxon>Actinomycetes</taxon>
        <taxon>Kitasatosporales</taxon>
        <taxon>Streptomycetaceae</taxon>
        <taxon>Streptomyces</taxon>
    </lineage>
</organism>
<proteinExistence type="predicted"/>
<dbReference type="EMBL" id="BAAASR010000021">
    <property type="protein sequence ID" value="GAA2504048.1"/>
    <property type="molecule type" value="Genomic_DNA"/>
</dbReference>
<evidence type="ECO:0000256" key="1">
    <source>
        <dbReference type="SAM" id="MobiDB-lite"/>
    </source>
</evidence>
<keyword evidence="3" id="KW-1185">Reference proteome</keyword>
<sequence length="284" mass="30053">MRHTSHYTVVGNHLAQHRELSLVAIGLAVHIQSLRAGARVGIKCFADRFPESEQRITEAMRELEAAGYLARSCERLPNGRLLPRTVSYNRPGAAHAIPAPDPAPVAAPGTDPVPESVAGPVPVPVHDPDPGPAPEQPSSPAPPGPASAPEPRPEPVPGPPAPPLPAPGSHDPDRHRAAVGLLAGLRRDDRRLLLSEPDVQRLAPGVAAWLERDAAPDAVRRTLTAGLPDRMRNPAAVLAYRLTALLPPPLPSAPAAPDPFQTCESCDRAFRAPEPGRCRACRPA</sequence>
<accession>A0ABP5ZT30</accession>
<name>A0ABP5ZT30_9ACTN</name>
<dbReference type="Proteomes" id="UP001499942">
    <property type="component" value="Unassembled WGS sequence"/>
</dbReference>
<reference evidence="3" key="1">
    <citation type="journal article" date="2019" name="Int. J. Syst. Evol. Microbiol.">
        <title>The Global Catalogue of Microorganisms (GCM) 10K type strain sequencing project: providing services to taxonomists for standard genome sequencing and annotation.</title>
        <authorList>
            <consortium name="The Broad Institute Genomics Platform"/>
            <consortium name="The Broad Institute Genome Sequencing Center for Infectious Disease"/>
            <person name="Wu L."/>
            <person name="Ma J."/>
        </authorList>
    </citation>
    <scope>NUCLEOTIDE SEQUENCE [LARGE SCALE GENOMIC DNA]</scope>
    <source>
        <strain evidence="3">JCM 5062</strain>
    </source>
</reference>
<protein>
    <recommendedName>
        <fullName evidence="4">DNA-binding protein</fullName>
    </recommendedName>
</protein>
<gene>
    <name evidence="2" type="ORF">GCM10010393_40810</name>
</gene>
<feature type="region of interest" description="Disordered" evidence="1">
    <location>
        <begin position="92"/>
        <end position="174"/>
    </location>
</feature>
<evidence type="ECO:0000313" key="3">
    <source>
        <dbReference type="Proteomes" id="UP001499942"/>
    </source>
</evidence>
<feature type="compositionally biased region" description="Low complexity" evidence="1">
    <location>
        <begin position="106"/>
        <end position="120"/>
    </location>
</feature>
<evidence type="ECO:0000313" key="2">
    <source>
        <dbReference type="EMBL" id="GAA2504048.1"/>
    </source>
</evidence>
<evidence type="ECO:0008006" key="4">
    <source>
        <dbReference type="Google" id="ProtNLM"/>
    </source>
</evidence>